<keyword evidence="3" id="KW-1185">Reference proteome</keyword>
<accession>A0ABV0P6Q1</accession>
<proteinExistence type="predicted"/>
<keyword evidence="1" id="KW-1133">Transmembrane helix</keyword>
<evidence type="ECO:0000313" key="2">
    <source>
        <dbReference type="EMBL" id="MEQ2179141.1"/>
    </source>
</evidence>
<evidence type="ECO:0000256" key="1">
    <source>
        <dbReference type="SAM" id="Phobius"/>
    </source>
</evidence>
<dbReference type="EMBL" id="JAHRIO010062091">
    <property type="protein sequence ID" value="MEQ2179141.1"/>
    <property type="molecule type" value="Genomic_DNA"/>
</dbReference>
<keyword evidence="1" id="KW-0812">Transmembrane</keyword>
<keyword evidence="1" id="KW-0472">Membrane</keyword>
<name>A0ABV0P6Q1_9TELE</name>
<dbReference type="Proteomes" id="UP001476798">
    <property type="component" value="Unassembled WGS sequence"/>
</dbReference>
<feature type="transmembrane region" description="Helical" evidence="1">
    <location>
        <begin position="12"/>
        <end position="35"/>
    </location>
</feature>
<organism evidence="2 3">
    <name type="scientific">Goodea atripinnis</name>
    <dbReference type="NCBI Taxonomy" id="208336"/>
    <lineage>
        <taxon>Eukaryota</taxon>
        <taxon>Metazoa</taxon>
        <taxon>Chordata</taxon>
        <taxon>Craniata</taxon>
        <taxon>Vertebrata</taxon>
        <taxon>Euteleostomi</taxon>
        <taxon>Actinopterygii</taxon>
        <taxon>Neopterygii</taxon>
        <taxon>Teleostei</taxon>
        <taxon>Neoteleostei</taxon>
        <taxon>Acanthomorphata</taxon>
        <taxon>Ovalentaria</taxon>
        <taxon>Atherinomorphae</taxon>
        <taxon>Cyprinodontiformes</taxon>
        <taxon>Goodeidae</taxon>
        <taxon>Goodea</taxon>
    </lineage>
</organism>
<sequence length="120" mass="13158">MHIKKKHGGLQKYHVMVCSVTTIPVFFLCLVLVFTFNFYEFLFSLFPLGFPAVFIHIISPPNVSSSVQPSAVPSELQPATNQSPALCVAKILPSLLPDQHVSHGCRVPVSPTVPVTPYVL</sequence>
<protein>
    <submittedName>
        <fullName evidence="2">Uncharacterized protein</fullName>
    </submittedName>
</protein>
<reference evidence="2 3" key="1">
    <citation type="submission" date="2021-06" db="EMBL/GenBank/DDBJ databases">
        <authorList>
            <person name="Palmer J.M."/>
        </authorList>
    </citation>
    <scope>NUCLEOTIDE SEQUENCE [LARGE SCALE GENOMIC DNA]</scope>
    <source>
        <strain evidence="2 3">GA_2019</strain>
        <tissue evidence="2">Muscle</tissue>
    </source>
</reference>
<evidence type="ECO:0000313" key="3">
    <source>
        <dbReference type="Proteomes" id="UP001476798"/>
    </source>
</evidence>
<comment type="caution">
    <text evidence="2">The sequence shown here is derived from an EMBL/GenBank/DDBJ whole genome shotgun (WGS) entry which is preliminary data.</text>
</comment>
<gene>
    <name evidence="2" type="ORF">GOODEAATRI_021596</name>
</gene>